<evidence type="ECO:0000256" key="3">
    <source>
        <dbReference type="ARBA" id="ARBA00022714"/>
    </source>
</evidence>
<dbReference type="PANTHER" id="PTHR47354:SF8">
    <property type="entry name" value="1,2-PHENYLACETYL-COA EPOXIDASE, SUBUNIT E"/>
    <property type="match status" value="1"/>
</dbReference>
<dbReference type="SUPFAM" id="SSF63380">
    <property type="entry name" value="Riboflavin synthase domain-like"/>
    <property type="match status" value="1"/>
</dbReference>
<dbReference type="EMBL" id="JBHUFB010000022">
    <property type="protein sequence ID" value="MFD1815719.1"/>
    <property type="molecule type" value="Genomic_DNA"/>
</dbReference>
<dbReference type="Gene3D" id="2.40.30.10">
    <property type="entry name" value="Translation factors"/>
    <property type="match status" value="1"/>
</dbReference>
<keyword evidence="6" id="KW-0560">Oxidoreductase</keyword>
<dbReference type="InterPro" id="IPR036010">
    <property type="entry name" value="2Fe-2S_ferredoxin-like_sf"/>
</dbReference>
<comment type="caution">
    <text evidence="11">The sequence shown here is derived from an EMBL/GenBank/DDBJ whole genome shotgun (WGS) entry which is preliminary data.</text>
</comment>
<dbReference type="PANTHER" id="PTHR47354">
    <property type="entry name" value="NADH OXIDOREDUCTASE HCR"/>
    <property type="match status" value="1"/>
</dbReference>
<dbReference type="CDD" id="cd00207">
    <property type="entry name" value="fer2"/>
    <property type="match status" value="1"/>
</dbReference>
<keyword evidence="2" id="KW-0285">Flavoprotein</keyword>
<dbReference type="InterPro" id="IPR017927">
    <property type="entry name" value="FAD-bd_FR_type"/>
</dbReference>
<dbReference type="Gene3D" id="3.10.20.30">
    <property type="match status" value="1"/>
</dbReference>
<dbReference type="PROSITE" id="PS00197">
    <property type="entry name" value="2FE2S_FER_1"/>
    <property type="match status" value="1"/>
</dbReference>
<dbReference type="CDD" id="cd06214">
    <property type="entry name" value="PA_degradation_oxidoreductase_like"/>
    <property type="match status" value="1"/>
</dbReference>
<protein>
    <submittedName>
        <fullName evidence="11">2Fe-2S iron-sulfur cluster-binding protein</fullName>
    </submittedName>
</protein>
<evidence type="ECO:0000259" key="9">
    <source>
        <dbReference type="PROSITE" id="PS51085"/>
    </source>
</evidence>
<feature type="domain" description="2Fe-2S ferredoxin-type" evidence="9">
    <location>
        <begin position="256"/>
        <end position="344"/>
    </location>
</feature>
<dbReference type="PRINTS" id="PR00410">
    <property type="entry name" value="PHEHYDRXLASE"/>
</dbReference>
<proteinExistence type="predicted"/>
<dbReference type="PROSITE" id="PS51384">
    <property type="entry name" value="FAD_FR"/>
    <property type="match status" value="1"/>
</dbReference>
<evidence type="ECO:0000313" key="11">
    <source>
        <dbReference type="EMBL" id="MFD1815719.1"/>
    </source>
</evidence>
<keyword evidence="3" id="KW-0001">2Fe-2S</keyword>
<evidence type="ECO:0000256" key="5">
    <source>
        <dbReference type="ARBA" id="ARBA00022827"/>
    </source>
</evidence>
<dbReference type="InterPro" id="IPR001041">
    <property type="entry name" value="2Fe-2S_ferredoxin-type"/>
</dbReference>
<evidence type="ECO:0000313" key="12">
    <source>
        <dbReference type="Proteomes" id="UP001597286"/>
    </source>
</evidence>
<dbReference type="Pfam" id="PF00970">
    <property type="entry name" value="FAD_binding_6"/>
    <property type="match status" value="1"/>
</dbReference>
<dbReference type="Gene3D" id="3.40.50.80">
    <property type="entry name" value="Nucleotide-binding domain of ferredoxin-NADP reductase (FNR) module"/>
    <property type="match status" value="1"/>
</dbReference>
<dbReference type="Pfam" id="PF00111">
    <property type="entry name" value="Fer2"/>
    <property type="match status" value="1"/>
</dbReference>
<accession>A0ABW4PD90</accession>
<evidence type="ECO:0000256" key="7">
    <source>
        <dbReference type="ARBA" id="ARBA00023004"/>
    </source>
</evidence>
<keyword evidence="7" id="KW-0408">Iron</keyword>
<dbReference type="PRINTS" id="PR00371">
    <property type="entry name" value="FPNCR"/>
</dbReference>
<evidence type="ECO:0000256" key="6">
    <source>
        <dbReference type="ARBA" id="ARBA00023002"/>
    </source>
</evidence>
<dbReference type="InterPro" id="IPR001433">
    <property type="entry name" value="OxRdtase_FAD/NAD-bd"/>
</dbReference>
<evidence type="ECO:0000256" key="4">
    <source>
        <dbReference type="ARBA" id="ARBA00022723"/>
    </source>
</evidence>
<name>A0ABW4PD90_9NOCA</name>
<dbReference type="SUPFAM" id="SSF52343">
    <property type="entry name" value="Ferredoxin reductase-like, C-terminal NADP-linked domain"/>
    <property type="match status" value="1"/>
</dbReference>
<gene>
    <name evidence="11" type="ORF">ACFSJG_26180</name>
</gene>
<dbReference type="InterPro" id="IPR017938">
    <property type="entry name" value="Riboflavin_synthase-like_b-brl"/>
</dbReference>
<dbReference type="InterPro" id="IPR001709">
    <property type="entry name" value="Flavoprot_Pyr_Nucl_cyt_Rdtase"/>
</dbReference>
<evidence type="ECO:0000256" key="1">
    <source>
        <dbReference type="ARBA" id="ARBA00001974"/>
    </source>
</evidence>
<dbReference type="SUPFAM" id="SSF54292">
    <property type="entry name" value="2Fe-2S ferredoxin-like"/>
    <property type="match status" value="1"/>
</dbReference>
<dbReference type="InterPro" id="IPR008333">
    <property type="entry name" value="Cbr1-like_FAD-bd_dom"/>
</dbReference>
<dbReference type="InterPro" id="IPR039261">
    <property type="entry name" value="FNR_nucleotide-bd"/>
</dbReference>
<feature type="domain" description="FAD-binding FR-type" evidence="10">
    <location>
        <begin position="4"/>
        <end position="107"/>
    </location>
</feature>
<comment type="cofactor">
    <cofactor evidence="1">
        <name>FAD</name>
        <dbReference type="ChEBI" id="CHEBI:57692"/>
    </cofactor>
</comment>
<sequence length="344" mass="37856">MPAPTIHRLRVSDVIEETADARSVVFEIDATIRDRFAYRPGQFLTLRIPGTTHARCYSLASAPGLDDDLKITIKRVDQGLGSNWLCDNARRGVEIEVLEPSGVFTPKGLDARYLLVAGGSGVTPIMSILKSVLGAGNGEVVLFYANRDEQSVIFEEELRSLCAQHPDRLWVEHWIETIQGRPTADGLTDLFRSWDFDEVFVCGPQPFMDCTRKALSAMDFPRERLHIERFTSLGSDPFADTDESEPAPTSEPVAVSTVTVRKGGEEHTVQWPANQRLLQALDANGIVVPSSCAEGVCASCECRLTAGSVEMVNNQVLEEDDIADGYILACQALPRADVLEVEFE</sequence>
<dbReference type="PROSITE" id="PS51085">
    <property type="entry name" value="2FE2S_FER_2"/>
    <property type="match status" value="1"/>
</dbReference>
<keyword evidence="4" id="KW-0479">Metal-binding</keyword>
<dbReference type="Pfam" id="PF00175">
    <property type="entry name" value="NAD_binding_1"/>
    <property type="match status" value="1"/>
</dbReference>
<dbReference type="InterPro" id="IPR050415">
    <property type="entry name" value="MRET"/>
</dbReference>
<dbReference type="Proteomes" id="UP001597286">
    <property type="component" value="Unassembled WGS sequence"/>
</dbReference>
<keyword evidence="5" id="KW-0274">FAD</keyword>
<keyword evidence="12" id="KW-1185">Reference proteome</keyword>
<evidence type="ECO:0000256" key="8">
    <source>
        <dbReference type="ARBA" id="ARBA00023014"/>
    </source>
</evidence>
<organism evidence="11 12">
    <name type="scientific">Rhodococcus gannanensis</name>
    <dbReference type="NCBI Taxonomy" id="1960308"/>
    <lineage>
        <taxon>Bacteria</taxon>
        <taxon>Bacillati</taxon>
        <taxon>Actinomycetota</taxon>
        <taxon>Actinomycetes</taxon>
        <taxon>Mycobacteriales</taxon>
        <taxon>Nocardiaceae</taxon>
        <taxon>Rhodococcus</taxon>
    </lineage>
</organism>
<dbReference type="InterPro" id="IPR006058">
    <property type="entry name" value="2Fe2S_fd_BS"/>
</dbReference>
<evidence type="ECO:0000259" key="10">
    <source>
        <dbReference type="PROSITE" id="PS51384"/>
    </source>
</evidence>
<evidence type="ECO:0000256" key="2">
    <source>
        <dbReference type="ARBA" id="ARBA00022630"/>
    </source>
</evidence>
<dbReference type="RefSeq" id="WP_378488175.1">
    <property type="nucleotide sequence ID" value="NZ_JBHUFB010000022.1"/>
</dbReference>
<dbReference type="InterPro" id="IPR012675">
    <property type="entry name" value="Beta-grasp_dom_sf"/>
</dbReference>
<keyword evidence="8" id="KW-0411">Iron-sulfur</keyword>
<reference evidence="12" key="1">
    <citation type="journal article" date="2019" name="Int. J. Syst. Evol. Microbiol.">
        <title>The Global Catalogue of Microorganisms (GCM) 10K type strain sequencing project: providing services to taxonomists for standard genome sequencing and annotation.</title>
        <authorList>
            <consortium name="The Broad Institute Genomics Platform"/>
            <consortium name="The Broad Institute Genome Sequencing Center for Infectious Disease"/>
            <person name="Wu L."/>
            <person name="Ma J."/>
        </authorList>
    </citation>
    <scope>NUCLEOTIDE SEQUENCE [LARGE SCALE GENOMIC DNA]</scope>
    <source>
        <strain evidence="12">DT72</strain>
    </source>
</reference>